<dbReference type="CDD" id="cd00170">
    <property type="entry name" value="SEC14"/>
    <property type="match status" value="1"/>
</dbReference>
<dbReference type="SMART" id="SM00324">
    <property type="entry name" value="RhoGAP"/>
    <property type="match status" value="1"/>
</dbReference>
<dbReference type="GO" id="GO:0005096">
    <property type="term" value="F:GTPase activator activity"/>
    <property type="evidence" value="ECO:0007669"/>
    <property type="project" value="TreeGrafter"/>
</dbReference>
<dbReference type="Pfam" id="PF00620">
    <property type="entry name" value="RhoGAP"/>
    <property type="match status" value="1"/>
</dbReference>
<evidence type="ECO:0000313" key="4">
    <source>
        <dbReference type="EMBL" id="KAJ8249580.1"/>
    </source>
</evidence>
<dbReference type="SUPFAM" id="SSF48350">
    <property type="entry name" value="GTPase activation domain, GAP"/>
    <property type="match status" value="1"/>
</dbReference>
<feature type="region of interest" description="Disordered" evidence="1">
    <location>
        <begin position="56"/>
        <end position="78"/>
    </location>
</feature>
<protein>
    <recommendedName>
        <fullName evidence="6">Rho GTPase-activating protein 8</fullName>
    </recommendedName>
</protein>
<dbReference type="AlphaFoldDB" id="A0A9Q1CUH6"/>
<keyword evidence="5" id="KW-1185">Reference proteome</keyword>
<comment type="caution">
    <text evidence="4">The sequence shown here is derived from an EMBL/GenBank/DDBJ whole genome shotgun (WGS) entry which is preliminary data.</text>
</comment>
<dbReference type="SMART" id="SM00516">
    <property type="entry name" value="SEC14"/>
    <property type="match status" value="1"/>
</dbReference>
<dbReference type="Gene3D" id="1.10.555.10">
    <property type="entry name" value="Rho GTPase activation protein"/>
    <property type="match status" value="1"/>
</dbReference>
<dbReference type="PANTHER" id="PTHR45808:SF4">
    <property type="entry name" value="RHO GTPASE-ACTIVATING PROTEIN 8"/>
    <property type="match status" value="1"/>
</dbReference>
<dbReference type="InterPro" id="IPR036865">
    <property type="entry name" value="CRAL-TRIO_dom_sf"/>
</dbReference>
<dbReference type="PROSITE" id="PS50191">
    <property type="entry name" value="CRAL_TRIO"/>
    <property type="match status" value="1"/>
</dbReference>
<feature type="domain" description="CRAL-TRIO" evidence="2">
    <location>
        <begin position="85"/>
        <end position="240"/>
    </location>
</feature>
<dbReference type="GO" id="GO:2001136">
    <property type="term" value="P:negative regulation of endocytic recycling"/>
    <property type="evidence" value="ECO:0007669"/>
    <property type="project" value="TreeGrafter"/>
</dbReference>
<dbReference type="PANTHER" id="PTHR45808">
    <property type="entry name" value="RHO GTPASE-ACTIVATING PROTEIN 68F"/>
    <property type="match status" value="1"/>
</dbReference>
<dbReference type="FunFam" id="3.40.525.10:FF:000007">
    <property type="entry name" value="rho GTPase-activating protein 1"/>
    <property type="match status" value="1"/>
</dbReference>
<dbReference type="Pfam" id="PF13716">
    <property type="entry name" value="CRAL_TRIO_2"/>
    <property type="match status" value="1"/>
</dbReference>
<dbReference type="PROSITE" id="PS50238">
    <property type="entry name" value="RHOGAP"/>
    <property type="match status" value="1"/>
</dbReference>
<dbReference type="OrthoDB" id="19923at2759"/>
<sequence length="464" mass="53495">MDIYEESIGTDRLPQLRTQQSSKFRFADSLTELVPCRVSTMTSDPDLDQLAEIELRKEEEEEERGGLGDPSAPPRRTSCVDSAHPYYDVARHGMLQVTGDDNYGRKLITFSCSCMPPSHELNHQRLLQYLKYTLDQYVESDYTVVYFHHGLRSTNKPSLRWLRDAYKEFDRKYKKNLKALYVVHPTNFIRILWNIFKPIISHKFGKKLTYVNYLAELRDHLNYQQLIIPPEVLRHDEKLRAAQKGGPPPPAKVPPPRAPLPTQQFGVSLQYIRDKNKCALIPPVMSQTVSYLKQKGLHTEGIFRRSARVQLISEVQKLYNLGRPVEFERYGDVHVPAVILKSFLRELPEPLLTFALYDRVQDILQVESSLRVDAVKEVVESIPEHNYIVLKYLTCFLHMVSQESIINKMSPSNLACIFAVNLLWPPHGTVSLRALTPLNIFTQILIEHYRTVFGSRCPPAQVLP</sequence>
<evidence type="ECO:0008006" key="6">
    <source>
        <dbReference type="Google" id="ProtNLM"/>
    </source>
</evidence>
<dbReference type="SUPFAM" id="SSF52087">
    <property type="entry name" value="CRAL/TRIO domain"/>
    <property type="match status" value="1"/>
</dbReference>
<dbReference type="Proteomes" id="UP001152803">
    <property type="component" value="Unassembled WGS sequence"/>
</dbReference>
<evidence type="ECO:0000259" key="3">
    <source>
        <dbReference type="PROSITE" id="PS50238"/>
    </source>
</evidence>
<dbReference type="GO" id="GO:0007264">
    <property type="term" value="P:small GTPase-mediated signal transduction"/>
    <property type="evidence" value="ECO:0007669"/>
    <property type="project" value="TreeGrafter"/>
</dbReference>
<evidence type="ECO:0000259" key="2">
    <source>
        <dbReference type="PROSITE" id="PS50191"/>
    </source>
</evidence>
<dbReference type="GO" id="GO:0005737">
    <property type="term" value="C:cytoplasm"/>
    <property type="evidence" value="ECO:0007669"/>
    <property type="project" value="TreeGrafter"/>
</dbReference>
<name>A0A9Q1CUH6_CONCO</name>
<reference evidence="4" key="1">
    <citation type="journal article" date="2023" name="Science">
        <title>Genome structures resolve the early diversification of teleost fishes.</title>
        <authorList>
            <person name="Parey E."/>
            <person name="Louis A."/>
            <person name="Montfort J."/>
            <person name="Bouchez O."/>
            <person name="Roques C."/>
            <person name="Iampietro C."/>
            <person name="Lluch J."/>
            <person name="Castinel A."/>
            <person name="Donnadieu C."/>
            <person name="Desvignes T."/>
            <person name="Floi Bucao C."/>
            <person name="Jouanno E."/>
            <person name="Wen M."/>
            <person name="Mejri S."/>
            <person name="Dirks R."/>
            <person name="Jansen H."/>
            <person name="Henkel C."/>
            <person name="Chen W.J."/>
            <person name="Zahm M."/>
            <person name="Cabau C."/>
            <person name="Klopp C."/>
            <person name="Thompson A.W."/>
            <person name="Robinson-Rechavi M."/>
            <person name="Braasch I."/>
            <person name="Lecointre G."/>
            <person name="Bobe J."/>
            <person name="Postlethwait J.H."/>
            <person name="Berthelot C."/>
            <person name="Roest Crollius H."/>
            <person name="Guiguen Y."/>
        </authorList>
    </citation>
    <scope>NUCLEOTIDE SEQUENCE</scope>
    <source>
        <strain evidence="4">Concon-B</strain>
    </source>
</reference>
<dbReference type="EMBL" id="JAFJMO010000019">
    <property type="protein sequence ID" value="KAJ8249580.1"/>
    <property type="molecule type" value="Genomic_DNA"/>
</dbReference>
<dbReference type="InterPro" id="IPR000198">
    <property type="entry name" value="RhoGAP_dom"/>
</dbReference>
<feature type="domain" description="Rho-GAP" evidence="3">
    <location>
        <begin position="267"/>
        <end position="453"/>
    </location>
</feature>
<dbReference type="InterPro" id="IPR008936">
    <property type="entry name" value="Rho_GTPase_activation_prot"/>
</dbReference>
<evidence type="ECO:0000256" key="1">
    <source>
        <dbReference type="SAM" id="MobiDB-lite"/>
    </source>
</evidence>
<dbReference type="InterPro" id="IPR001251">
    <property type="entry name" value="CRAL-TRIO_dom"/>
</dbReference>
<proteinExistence type="predicted"/>
<gene>
    <name evidence="4" type="ORF">COCON_G00227960</name>
</gene>
<organism evidence="4 5">
    <name type="scientific">Conger conger</name>
    <name type="common">Conger eel</name>
    <name type="synonym">Muraena conger</name>
    <dbReference type="NCBI Taxonomy" id="82655"/>
    <lineage>
        <taxon>Eukaryota</taxon>
        <taxon>Metazoa</taxon>
        <taxon>Chordata</taxon>
        <taxon>Craniata</taxon>
        <taxon>Vertebrata</taxon>
        <taxon>Euteleostomi</taxon>
        <taxon>Actinopterygii</taxon>
        <taxon>Neopterygii</taxon>
        <taxon>Teleostei</taxon>
        <taxon>Anguilliformes</taxon>
        <taxon>Congridae</taxon>
        <taxon>Conger</taxon>
    </lineage>
</organism>
<evidence type="ECO:0000313" key="5">
    <source>
        <dbReference type="Proteomes" id="UP001152803"/>
    </source>
</evidence>
<dbReference type="Gene3D" id="3.40.525.10">
    <property type="entry name" value="CRAL-TRIO lipid binding domain"/>
    <property type="match status" value="1"/>
</dbReference>
<accession>A0A9Q1CUH6</accession>